<feature type="transmembrane region" description="Helical" evidence="1">
    <location>
        <begin position="203"/>
        <end position="227"/>
    </location>
</feature>
<accession>A0ABY9WLD9</accession>
<keyword evidence="1" id="KW-1133">Transmembrane helix</keyword>
<gene>
    <name evidence="2" type="ORF">F0U60_03495</name>
</gene>
<feature type="transmembrane region" description="Helical" evidence="1">
    <location>
        <begin position="96"/>
        <end position="116"/>
    </location>
</feature>
<name>A0ABY9WLD9_9BACT</name>
<dbReference type="Proteomes" id="UP001611383">
    <property type="component" value="Chromosome"/>
</dbReference>
<feature type="transmembrane region" description="Helical" evidence="1">
    <location>
        <begin position="239"/>
        <end position="257"/>
    </location>
</feature>
<dbReference type="RefSeq" id="WP_395813913.1">
    <property type="nucleotide sequence ID" value="NZ_CP043494.1"/>
</dbReference>
<evidence type="ECO:0000256" key="1">
    <source>
        <dbReference type="SAM" id="Phobius"/>
    </source>
</evidence>
<organism evidence="2 3">
    <name type="scientific">Archangium minus</name>
    <dbReference type="NCBI Taxonomy" id="83450"/>
    <lineage>
        <taxon>Bacteria</taxon>
        <taxon>Pseudomonadati</taxon>
        <taxon>Myxococcota</taxon>
        <taxon>Myxococcia</taxon>
        <taxon>Myxococcales</taxon>
        <taxon>Cystobacterineae</taxon>
        <taxon>Archangiaceae</taxon>
        <taxon>Archangium</taxon>
    </lineage>
</organism>
<evidence type="ECO:0000313" key="2">
    <source>
        <dbReference type="EMBL" id="WNG43260.1"/>
    </source>
</evidence>
<keyword evidence="3" id="KW-1185">Reference proteome</keyword>
<protein>
    <submittedName>
        <fullName evidence="2">Uncharacterized protein</fullName>
    </submittedName>
</protein>
<sequence>MAHPSRLRKLLITPVPAVVVGVSVMLRYGVSPAVIGLQAAAALLAGWGGAQVARLPRDKVLAWAPALAAGGLLCGFLTLVSPGLDGVHRWWVLGPLRLHASALLAPLVLLGTAVLFEAGRPLAAAGVVLLMQALHLLQPDAAQATAFGAASLVLLTLSPGGLLLRWGLGSVVLLSTALAWGRPDPLSPVPHVEGIVRLAAEAGMLWGVAALASMAVIPLGLALVGVSAWSRSSPLERRVIASLAMYLGLQALTPAFGHFPVPVLGFGVSPLIGTWLSLGIVGVLRR</sequence>
<feature type="transmembrane region" description="Helical" evidence="1">
    <location>
        <begin position="34"/>
        <end position="53"/>
    </location>
</feature>
<feature type="transmembrane region" description="Helical" evidence="1">
    <location>
        <begin position="60"/>
        <end position="84"/>
    </location>
</feature>
<keyword evidence="1" id="KW-0812">Transmembrane</keyword>
<evidence type="ECO:0000313" key="3">
    <source>
        <dbReference type="Proteomes" id="UP001611383"/>
    </source>
</evidence>
<feature type="transmembrane region" description="Helical" evidence="1">
    <location>
        <begin position="263"/>
        <end position="284"/>
    </location>
</feature>
<proteinExistence type="predicted"/>
<dbReference type="EMBL" id="CP043494">
    <property type="protein sequence ID" value="WNG43260.1"/>
    <property type="molecule type" value="Genomic_DNA"/>
</dbReference>
<keyword evidence="1" id="KW-0472">Membrane</keyword>
<feature type="transmembrane region" description="Helical" evidence="1">
    <location>
        <begin position="7"/>
        <end position="28"/>
    </location>
</feature>
<reference evidence="2 3" key="1">
    <citation type="submission" date="2019-08" db="EMBL/GenBank/DDBJ databases">
        <title>Archangium and Cystobacter genomes.</title>
        <authorList>
            <person name="Chen I.-C.K."/>
            <person name="Wielgoss S."/>
        </authorList>
    </citation>
    <scope>NUCLEOTIDE SEQUENCE [LARGE SCALE GENOMIC DNA]</scope>
    <source>
        <strain evidence="2 3">Cbm 6</strain>
    </source>
</reference>